<organism evidence="1 2">
    <name type="scientific">Nitrospira defluvii</name>
    <dbReference type="NCBI Taxonomy" id="330214"/>
    <lineage>
        <taxon>Bacteria</taxon>
        <taxon>Pseudomonadati</taxon>
        <taxon>Nitrospirota</taxon>
        <taxon>Nitrospiria</taxon>
        <taxon>Nitrospirales</taxon>
        <taxon>Nitrospiraceae</taxon>
        <taxon>Nitrospira</taxon>
    </lineage>
</organism>
<gene>
    <name evidence="1" type="ORF">NSPZN2_70221</name>
</gene>
<dbReference type="Proteomes" id="UP000675880">
    <property type="component" value="Unassembled WGS sequence"/>
</dbReference>
<dbReference type="EMBL" id="CAJNBJ010000020">
    <property type="protein sequence ID" value="CAE6798723.1"/>
    <property type="molecule type" value="Genomic_DNA"/>
</dbReference>
<protein>
    <submittedName>
        <fullName evidence="1">Uncharacterized protein</fullName>
    </submittedName>
</protein>
<name>A0ABN7MI63_9BACT</name>
<keyword evidence="2" id="KW-1185">Reference proteome</keyword>
<comment type="caution">
    <text evidence="1">The sequence shown here is derived from an EMBL/GenBank/DDBJ whole genome shotgun (WGS) entry which is preliminary data.</text>
</comment>
<reference evidence="1 2" key="1">
    <citation type="submission" date="2021-02" db="EMBL/GenBank/DDBJ databases">
        <authorList>
            <person name="Han P."/>
        </authorList>
    </citation>
    <scope>NUCLEOTIDE SEQUENCE [LARGE SCALE GENOMIC DNA]</scope>
    <source>
        <strain evidence="1">Candidatus Nitrospira sp. ZN2</strain>
    </source>
</reference>
<accession>A0ABN7MI63</accession>
<evidence type="ECO:0000313" key="2">
    <source>
        <dbReference type="Proteomes" id="UP000675880"/>
    </source>
</evidence>
<proteinExistence type="predicted"/>
<dbReference type="InterPro" id="IPR027396">
    <property type="entry name" value="DsrEFH-like"/>
</dbReference>
<dbReference type="RefSeq" id="WP_213044155.1">
    <property type="nucleotide sequence ID" value="NZ_CAJNBJ010000020.1"/>
</dbReference>
<dbReference type="SUPFAM" id="SSF75169">
    <property type="entry name" value="DsrEFH-like"/>
    <property type="match status" value="1"/>
</dbReference>
<evidence type="ECO:0000313" key="1">
    <source>
        <dbReference type="EMBL" id="CAE6798723.1"/>
    </source>
</evidence>
<sequence length="178" mass="19488">MKRRFAPLLMTLTTLLLSTGLWIPAASAANILIHMKTSLAVDDAQICAVPNVAWAAVKAGHTVTILVDASAVTSVTKGFGWFRKLVGSDSTALDRANLPERERQSLSEQMGVLPEQVPRTYGEYFDFLKNKLGVDIYGNQTMMLLYKIDPARVAASVTSIPLAKMVELFEAAEQILVY</sequence>